<sequence length="440" mass="48678">MVKSIEAGQLVLPGQPISPEDSAVAGPGTIIYNSFIRASIPGKTVQSLNSNGQCQISVERLLDVFHRKGSSILPEENTIVLGRVIKIKPKEAIVNIFVVGETVCQREFQGIIRIQDVHATNKDTIKIHTFFRPGDIVRAQISLGDQSSYYLSTAKNDLGVVFAADITGSANDKNKKCRKTMEDTHEYIYNFGGVTDQGYFAIFDGHAGNQAANFCKEQFHVILCNLLYNMPSSTVPDIFDATFSSVDNALANLPSRNSGCTAITALIRWEERSFTTISGLREVRRTKLLYTANVGDARAVLCRSGKAHRLSYDHKSSDWHESQRIIDAGGVIINNRVNGILAVTRALGDTYMKNFVISRPFTTETILIPNEDEFIILACDGLWDVCTDQQAVDICRNIYDPNVASRKLIDYAISQSSTDNITTMVIRLSKNSSETKECIF</sequence>
<dbReference type="EMBL" id="JABTEG010000001">
    <property type="protein sequence ID" value="KAG4306417.1"/>
    <property type="molecule type" value="Genomic_DNA"/>
</dbReference>
<organism evidence="1 2">
    <name type="scientific">Pneumocystis oryctolagi</name>
    <dbReference type="NCBI Taxonomy" id="42067"/>
    <lineage>
        <taxon>Eukaryota</taxon>
        <taxon>Fungi</taxon>
        <taxon>Dikarya</taxon>
        <taxon>Ascomycota</taxon>
        <taxon>Taphrinomycotina</taxon>
        <taxon>Pneumocystomycetes</taxon>
        <taxon>Pneumocystaceae</taxon>
        <taxon>Pneumocystis</taxon>
    </lineage>
</organism>
<evidence type="ECO:0000313" key="1">
    <source>
        <dbReference type="EMBL" id="KAG4306417.1"/>
    </source>
</evidence>
<proteinExistence type="predicted"/>
<dbReference type="Proteomes" id="UP000768646">
    <property type="component" value="Unassembled WGS sequence"/>
</dbReference>
<accession>A0ACB7CHN0</accession>
<keyword evidence="2" id="KW-1185">Reference proteome</keyword>
<protein>
    <submittedName>
        <fullName evidence="1">Uncharacterized protein</fullName>
    </submittedName>
</protein>
<gene>
    <name evidence="1" type="ORF">PORY_000405</name>
</gene>
<comment type="caution">
    <text evidence="1">The sequence shown here is derived from an EMBL/GenBank/DDBJ whole genome shotgun (WGS) entry which is preliminary data.</text>
</comment>
<reference evidence="1 2" key="1">
    <citation type="journal article" date="2021" name="Commun. Biol.">
        <title>Genomic insights into the host specific adaptation of the Pneumocystis genus.</title>
        <authorList>
            <person name="Cisse O.H."/>
            <person name="Ma L."/>
            <person name="Dekker J.P."/>
            <person name="Khil P.P."/>
            <person name="Youn J.-H."/>
            <person name="Brenchley J.M."/>
            <person name="Blair R."/>
            <person name="Pahar B."/>
            <person name="Chabe M."/>
            <person name="Van Rompay K.K.A."/>
            <person name="Keesler R."/>
            <person name="Sukura A."/>
            <person name="Hirsch V."/>
            <person name="Kutty G."/>
            <person name="Liu Y."/>
            <person name="Peng L."/>
            <person name="Chen J."/>
            <person name="Song J."/>
            <person name="Weissenbacher-Lang C."/>
            <person name="Xu J."/>
            <person name="Upham N.S."/>
            <person name="Stajich J.E."/>
            <person name="Cuomo C.A."/>
            <person name="Cushion M.T."/>
            <person name="Kovacs J.A."/>
        </authorList>
    </citation>
    <scope>NUCLEOTIDE SEQUENCE [LARGE SCALE GENOMIC DNA]</scope>
    <source>
        <strain evidence="1 2">RABM</strain>
    </source>
</reference>
<evidence type="ECO:0000313" key="2">
    <source>
        <dbReference type="Proteomes" id="UP000768646"/>
    </source>
</evidence>
<name>A0ACB7CHN0_9ASCO</name>